<accession>A0A0R2FIM7</accession>
<comment type="caution">
    <text evidence="1">The sequence shown here is derived from an EMBL/GenBank/DDBJ whole genome shotgun (WGS) entry which is preliminary data.</text>
</comment>
<dbReference type="AlphaFoldDB" id="A0A0R2FIM7"/>
<organism evidence="1 2">
    <name type="scientific">Secundilactobacillus similis DSM 23365 = JCM 2765</name>
    <dbReference type="NCBI Taxonomy" id="1423804"/>
    <lineage>
        <taxon>Bacteria</taxon>
        <taxon>Bacillati</taxon>
        <taxon>Bacillota</taxon>
        <taxon>Bacilli</taxon>
        <taxon>Lactobacillales</taxon>
        <taxon>Lactobacillaceae</taxon>
        <taxon>Secundilactobacillus</taxon>
    </lineage>
</organism>
<evidence type="ECO:0000313" key="2">
    <source>
        <dbReference type="Proteomes" id="UP000051442"/>
    </source>
</evidence>
<dbReference type="PATRIC" id="fig|1423804.4.peg.3426"/>
<name>A0A0R2FIM7_9LACO</name>
<gene>
    <name evidence="1" type="ORF">FD14_GL003191</name>
</gene>
<dbReference type="Proteomes" id="UP000051442">
    <property type="component" value="Unassembled WGS sequence"/>
</dbReference>
<dbReference type="STRING" id="1423804.FD14_GL003191"/>
<reference evidence="1 2" key="1">
    <citation type="journal article" date="2015" name="Genome Announc.">
        <title>Expanding the biotechnology potential of lactobacilli through comparative genomics of 213 strains and associated genera.</title>
        <authorList>
            <person name="Sun Z."/>
            <person name="Harris H.M."/>
            <person name="McCann A."/>
            <person name="Guo C."/>
            <person name="Argimon S."/>
            <person name="Zhang W."/>
            <person name="Yang X."/>
            <person name="Jeffery I.B."/>
            <person name="Cooney J.C."/>
            <person name="Kagawa T.F."/>
            <person name="Liu W."/>
            <person name="Song Y."/>
            <person name="Salvetti E."/>
            <person name="Wrobel A."/>
            <person name="Rasinkangas P."/>
            <person name="Parkhill J."/>
            <person name="Rea M.C."/>
            <person name="O'Sullivan O."/>
            <person name="Ritari J."/>
            <person name="Douillard F.P."/>
            <person name="Paul Ross R."/>
            <person name="Yang R."/>
            <person name="Briner A.E."/>
            <person name="Felis G.E."/>
            <person name="de Vos W.M."/>
            <person name="Barrangou R."/>
            <person name="Klaenhammer T.R."/>
            <person name="Caufield P.W."/>
            <person name="Cui Y."/>
            <person name="Zhang H."/>
            <person name="O'Toole P.W."/>
        </authorList>
    </citation>
    <scope>NUCLEOTIDE SEQUENCE [LARGE SCALE GENOMIC DNA]</scope>
    <source>
        <strain evidence="1 2">DSM 23365</strain>
    </source>
</reference>
<keyword evidence="2" id="KW-1185">Reference proteome</keyword>
<protein>
    <submittedName>
        <fullName evidence="1">Uncharacterized protein</fullName>
    </submittedName>
</protein>
<dbReference type="EMBL" id="AYZM01000047">
    <property type="protein sequence ID" value="KRN26053.1"/>
    <property type="molecule type" value="Genomic_DNA"/>
</dbReference>
<sequence length="85" mass="10039">MAMTERQLIQEILNTVAVIYEFENADEDANEYTLLIKQQDNDTRDLATVNAEVKRYFEEADFDYQEELHPTNTDKPADLRVQIKR</sequence>
<proteinExistence type="predicted"/>
<evidence type="ECO:0000313" key="1">
    <source>
        <dbReference type="EMBL" id="KRN26053.1"/>
    </source>
</evidence>